<gene>
    <name evidence="1" type="ORF">AQUCO_01500178v1</name>
</gene>
<proteinExistence type="predicted"/>
<evidence type="ECO:0000313" key="2">
    <source>
        <dbReference type="Proteomes" id="UP000230069"/>
    </source>
</evidence>
<keyword evidence="2" id="KW-1185">Reference proteome</keyword>
<name>A0A2G5DSF2_AQUCA</name>
<protein>
    <submittedName>
        <fullName evidence="1">Uncharacterized protein</fullName>
    </submittedName>
</protein>
<dbReference type="EMBL" id="KZ305032">
    <property type="protein sequence ID" value="PIA46451.1"/>
    <property type="molecule type" value="Genomic_DNA"/>
</dbReference>
<reference evidence="1 2" key="1">
    <citation type="submission" date="2017-09" db="EMBL/GenBank/DDBJ databases">
        <title>WGS assembly of Aquilegia coerulea Goldsmith.</title>
        <authorList>
            <person name="Hodges S."/>
            <person name="Kramer E."/>
            <person name="Nordborg M."/>
            <person name="Tomkins J."/>
            <person name="Borevitz J."/>
            <person name="Derieg N."/>
            <person name="Yan J."/>
            <person name="Mihaltcheva S."/>
            <person name="Hayes R.D."/>
            <person name="Rokhsar D."/>
        </authorList>
    </citation>
    <scope>NUCLEOTIDE SEQUENCE [LARGE SCALE GENOMIC DNA]</scope>
    <source>
        <strain evidence="2">cv. Goldsmith</strain>
    </source>
</reference>
<accession>A0A2G5DSF2</accession>
<evidence type="ECO:0000313" key="1">
    <source>
        <dbReference type="EMBL" id="PIA46451.1"/>
    </source>
</evidence>
<dbReference type="InParanoid" id="A0A2G5DSF2"/>
<dbReference type="Proteomes" id="UP000230069">
    <property type="component" value="Unassembled WGS sequence"/>
</dbReference>
<organism evidence="1 2">
    <name type="scientific">Aquilegia coerulea</name>
    <name type="common">Rocky mountain columbine</name>
    <dbReference type="NCBI Taxonomy" id="218851"/>
    <lineage>
        <taxon>Eukaryota</taxon>
        <taxon>Viridiplantae</taxon>
        <taxon>Streptophyta</taxon>
        <taxon>Embryophyta</taxon>
        <taxon>Tracheophyta</taxon>
        <taxon>Spermatophyta</taxon>
        <taxon>Magnoliopsida</taxon>
        <taxon>Ranunculales</taxon>
        <taxon>Ranunculaceae</taxon>
        <taxon>Thalictroideae</taxon>
        <taxon>Aquilegia</taxon>
    </lineage>
</organism>
<sequence length="76" mass="8324">MTSCISLLMLELGNHWGEKEVIALAKTMEGKPSEGLPIVRSCNDSYMVRAIGPICIASYTHRVISLSPDYALLATR</sequence>
<dbReference type="AlphaFoldDB" id="A0A2G5DSF2"/>